<gene>
    <name evidence="8" type="ORF">JYA64_02335</name>
</gene>
<dbReference type="PANTHER" id="PTHR43806">
    <property type="entry name" value="PEPTIDASE S8"/>
    <property type="match status" value="1"/>
</dbReference>
<feature type="compositionally biased region" description="Basic and acidic residues" evidence="6">
    <location>
        <begin position="304"/>
        <end position="316"/>
    </location>
</feature>
<keyword evidence="3 5" id="KW-0378">Hydrolase</keyword>
<evidence type="ECO:0000256" key="5">
    <source>
        <dbReference type="PROSITE-ProRule" id="PRU01240"/>
    </source>
</evidence>
<dbReference type="Proteomes" id="UP001319060">
    <property type="component" value="Unassembled WGS sequence"/>
</dbReference>
<evidence type="ECO:0000256" key="6">
    <source>
        <dbReference type="SAM" id="MobiDB-lite"/>
    </source>
</evidence>
<evidence type="ECO:0000313" key="9">
    <source>
        <dbReference type="Proteomes" id="UP001319060"/>
    </source>
</evidence>
<feature type="domain" description="Peptidase S8/S53" evidence="7">
    <location>
        <begin position="194"/>
        <end position="476"/>
    </location>
</feature>
<dbReference type="InterPro" id="IPR013783">
    <property type="entry name" value="Ig-like_fold"/>
</dbReference>
<accession>A0ABS2Z7T6</accession>
<dbReference type="Pfam" id="PF00082">
    <property type="entry name" value="Peptidase_S8"/>
    <property type="match status" value="1"/>
</dbReference>
<dbReference type="SUPFAM" id="SSF49464">
    <property type="entry name" value="Carboxypeptidase regulatory domain-like"/>
    <property type="match status" value="2"/>
</dbReference>
<dbReference type="InterPro" id="IPR050131">
    <property type="entry name" value="Peptidase_S8_subtilisin-like"/>
</dbReference>
<dbReference type="CDD" id="cd07481">
    <property type="entry name" value="Peptidases_S8_BacillopeptidaseF-like"/>
    <property type="match status" value="1"/>
</dbReference>
<evidence type="ECO:0000256" key="4">
    <source>
        <dbReference type="ARBA" id="ARBA00022825"/>
    </source>
</evidence>
<dbReference type="InterPro" id="IPR008969">
    <property type="entry name" value="CarboxyPept-like_regulatory"/>
</dbReference>
<evidence type="ECO:0000313" key="8">
    <source>
        <dbReference type="EMBL" id="MBN3544128.1"/>
    </source>
</evidence>
<dbReference type="RefSeq" id="WP_188404360.1">
    <property type="nucleotide sequence ID" value="NZ_JAFHKS010000040.1"/>
</dbReference>
<evidence type="ECO:0000256" key="1">
    <source>
        <dbReference type="ARBA" id="ARBA00011073"/>
    </source>
</evidence>
<keyword evidence="2 5" id="KW-0645">Protease</keyword>
<sequence length="1102" mass="120974">MITLKNQDTSKISPKLLSQFKDDKHVTFLVKLKQQVNTPQVASIATQQTKDQKKSPFQTEIIKRSTIVSTLRLTAEETQFPLKQLLTLEKKEGRVKSFQSFYIVNAIAVTGTKEVMNKLANYPEVDKILPNETRQLVDNHKFKEINTSLLNKYQIQGRQFKSNEMYNKVKTTNTPEWNIERIGAPRVWEQGIDGTGVVVANIDTGVQWDHPSLKEKYRGYKSDDPDHPDHTYNWFDAVDDSKVPFDNLFHGTHTMGTIVGSERDGKNQIGVAPGATWIAVKAFSAKGGTDVDLLEAGEWIIAPKDKDGNPHPEKAPDVVNNSWGGGPGLDEWYRPMIEAWRAADIFPEFSAGNDGSAEGTIAHPANYPESFATGATDDQNKLADFSSRGPSLYGKEIKPDISAPGVNIRSAFVGGGYIAFDGTSMAGPHVSGAVALLKQVNASLSIDEIEEILLSSSTPLKDSRYPTSPNMGYGYGLLNVHRAVEILNNEGLGKINGTVSTTLNGKQTGIDAQVTVLETGRSTMTNATDGSYTLTQPSGEYTLQAEAYGFKPAKQRVTVTKHKTTIASFDMQPIPKGKVKGHVTNEKTGRPVANATVSLVEDAAIKPVKTDNNGYFLLSAYEGNYTLQITAPYSFKTTAKINVTGNKETEKNVRLKFFTGTPEEIGYDDGTGELALARNYGDGFAVKISLKEGQNKALLTGGLFMLDTIHGSSQHNQFQVAVFDANGKNRGPGRKIAGPIDATAKWSAGWTYVDLLDESIIVDKEFYLVYIQKGNRETSPRLVVDENGKLDYMWGYVNGSWEQGLQYWKYMIRATVSYEVKAPVITSPTNSSLFTNKKTITLKGMGSPKTKVRIDNKGKEKAIAPTKTDGSFTIPVTLDQNENTLTATTITEGGPTKPSSPLKVILDQTKPTLTITSHKNGYQTNEEAVTIKGKVSDKHLNKVSINGRTAFVSKDGMYSARVLLHEGANNIKVTAIDKAGNQQTKQITLFAKFSPPTMKNIKPAKDIFAKSGQKIKIELDSQRGLKGTYILRMPLTGLSTMSTALNEVELPLRETSSGHYVGYWTTPHKTIPGAVIEIKLTDEYGNEVRKRAVGKLYINTKK</sequence>
<dbReference type="PANTHER" id="PTHR43806:SF67">
    <property type="entry name" value="EGF-LIKE DOMAIN-CONTAINING PROTEIN"/>
    <property type="match status" value="1"/>
</dbReference>
<feature type="region of interest" description="Disordered" evidence="6">
    <location>
        <begin position="304"/>
        <end position="323"/>
    </location>
</feature>
<dbReference type="Gene3D" id="2.60.40.10">
    <property type="entry name" value="Immunoglobulins"/>
    <property type="match status" value="2"/>
</dbReference>
<dbReference type="InterPro" id="IPR023828">
    <property type="entry name" value="Peptidase_S8_Ser-AS"/>
</dbReference>
<feature type="active site" description="Charge relay system" evidence="5">
    <location>
        <position position="250"/>
    </location>
</feature>
<dbReference type="InterPro" id="IPR036852">
    <property type="entry name" value="Peptidase_S8/S53_dom_sf"/>
</dbReference>
<reference evidence="8 9" key="1">
    <citation type="submission" date="2021-01" db="EMBL/GenBank/DDBJ databases">
        <title>Genome Sequencing of Type Strains.</title>
        <authorList>
            <person name="Lemaire J.F."/>
            <person name="Inderbitzin P."/>
            <person name="Collins S.B."/>
            <person name="Wespe N."/>
            <person name="Knight-Connoni V."/>
        </authorList>
    </citation>
    <scope>NUCLEOTIDE SEQUENCE [LARGE SCALE GENOMIC DNA]</scope>
    <source>
        <strain evidence="8 9">DSM 14730</strain>
    </source>
</reference>
<dbReference type="InterPro" id="IPR000209">
    <property type="entry name" value="Peptidase_S8/S53_dom"/>
</dbReference>
<dbReference type="Pfam" id="PF13620">
    <property type="entry name" value="CarboxypepD_reg"/>
    <property type="match status" value="2"/>
</dbReference>
<dbReference type="InterPro" id="IPR015500">
    <property type="entry name" value="Peptidase_S8_subtilisin-rel"/>
</dbReference>
<dbReference type="PROSITE" id="PS51892">
    <property type="entry name" value="SUBTILASE"/>
    <property type="match status" value="1"/>
</dbReference>
<dbReference type="Gene3D" id="2.60.40.1120">
    <property type="entry name" value="Carboxypeptidase-like, regulatory domain"/>
    <property type="match status" value="2"/>
</dbReference>
<keyword evidence="9" id="KW-1185">Reference proteome</keyword>
<dbReference type="EMBL" id="JAFHKS010000040">
    <property type="protein sequence ID" value="MBN3544128.1"/>
    <property type="molecule type" value="Genomic_DNA"/>
</dbReference>
<comment type="similarity">
    <text evidence="1 5">Belongs to the peptidase S8 family.</text>
</comment>
<dbReference type="Gene3D" id="3.40.50.200">
    <property type="entry name" value="Peptidase S8/S53 domain"/>
    <property type="match status" value="1"/>
</dbReference>
<comment type="caution">
    <text evidence="8">The sequence shown here is derived from an EMBL/GenBank/DDBJ whole genome shotgun (WGS) entry which is preliminary data.</text>
</comment>
<dbReference type="PRINTS" id="PR00723">
    <property type="entry name" value="SUBTILISIN"/>
</dbReference>
<dbReference type="InterPro" id="IPR033857">
    <property type="entry name" value="Bacillopeptidase_F"/>
</dbReference>
<dbReference type="PROSITE" id="PS00138">
    <property type="entry name" value="SUBTILASE_SER"/>
    <property type="match status" value="1"/>
</dbReference>
<name>A0ABS2Z7T6_9BACL</name>
<feature type="region of interest" description="Disordered" evidence="6">
    <location>
        <begin position="361"/>
        <end position="380"/>
    </location>
</feature>
<protein>
    <submittedName>
        <fullName evidence="8">S8 family serine peptidase</fullName>
    </submittedName>
</protein>
<dbReference type="Pfam" id="PF09136">
    <property type="entry name" value="Glucodextran_B"/>
    <property type="match status" value="1"/>
</dbReference>
<feature type="active site" description="Charge relay system" evidence="5">
    <location>
        <position position="203"/>
    </location>
</feature>
<proteinExistence type="inferred from homology"/>
<evidence type="ECO:0000259" key="7">
    <source>
        <dbReference type="Pfam" id="PF00082"/>
    </source>
</evidence>
<evidence type="ECO:0000256" key="2">
    <source>
        <dbReference type="ARBA" id="ARBA00022670"/>
    </source>
</evidence>
<keyword evidence="4 5" id="KW-0720">Serine protease</keyword>
<evidence type="ECO:0000256" key="3">
    <source>
        <dbReference type="ARBA" id="ARBA00022801"/>
    </source>
</evidence>
<feature type="active site" description="Charge relay system" evidence="5">
    <location>
        <position position="424"/>
    </location>
</feature>
<organism evidence="8 9">
    <name type="scientific">Fictibacillus barbaricus</name>
    <dbReference type="NCBI Taxonomy" id="182136"/>
    <lineage>
        <taxon>Bacteria</taxon>
        <taxon>Bacillati</taxon>
        <taxon>Bacillota</taxon>
        <taxon>Bacilli</taxon>
        <taxon>Bacillales</taxon>
        <taxon>Fictibacillaceae</taxon>
        <taxon>Fictibacillus</taxon>
    </lineage>
</organism>
<dbReference type="SUPFAM" id="SSF52743">
    <property type="entry name" value="Subtilisin-like"/>
    <property type="match status" value="1"/>
</dbReference>